<dbReference type="PANTHER" id="PTHR34179:SF1">
    <property type="entry name" value="TUMOR PROTEIN P53-INDUCIBLE PROTEIN 13"/>
    <property type="match status" value="1"/>
</dbReference>
<name>A0A1F5IA92_9BACT</name>
<dbReference type="GO" id="GO:0005737">
    <property type="term" value="C:cytoplasm"/>
    <property type="evidence" value="ECO:0007669"/>
    <property type="project" value="TreeGrafter"/>
</dbReference>
<evidence type="ECO:0008006" key="5">
    <source>
        <dbReference type="Google" id="ProtNLM"/>
    </source>
</evidence>
<dbReference type="PANTHER" id="PTHR34179">
    <property type="entry name" value="TUMOR PROTEIN P53-INDUCIBLE PROTEIN 13"/>
    <property type="match status" value="1"/>
</dbReference>
<evidence type="ECO:0000256" key="1">
    <source>
        <dbReference type="SAM" id="MobiDB-lite"/>
    </source>
</evidence>
<dbReference type="EMBL" id="MFBY01000040">
    <property type="protein sequence ID" value="OGE13251.1"/>
    <property type="molecule type" value="Genomic_DNA"/>
</dbReference>
<feature type="transmembrane region" description="Helical" evidence="2">
    <location>
        <begin position="6"/>
        <end position="28"/>
    </location>
</feature>
<accession>A0A1F5IA92</accession>
<dbReference type="Pfam" id="PF11303">
    <property type="entry name" value="DUF3105"/>
    <property type="match status" value="1"/>
</dbReference>
<evidence type="ECO:0000313" key="3">
    <source>
        <dbReference type="EMBL" id="OGE13251.1"/>
    </source>
</evidence>
<keyword evidence="2" id="KW-1133">Transmembrane helix</keyword>
<evidence type="ECO:0000313" key="4">
    <source>
        <dbReference type="Proteomes" id="UP000177300"/>
    </source>
</evidence>
<dbReference type="AlphaFoldDB" id="A0A1F5IA92"/>
<dbReference type="InterPro" id="IPR021454">
    <property type="entry name" value="DUF3105"/>
</dbReference>
<protein>
    <recommendedName>
        <fullName evidence="5">DUF3105 domain-containing protein</fullName>
    </recommendedName>
</protein>
<comment type="caution">
    <text evidence="3">The sequence shown here is derived from an EMBL/GenBank/DDBJ whole genome shotgun (WGS) entry which is preliminary data.</text>
</comment>
<organism evidence="3 4">
    <name type="scientific">Candidatus Curtissbacteria bacterium RIFCSPLOWO2_12_FULL_38_9</name>
    <dbReference type="NCBI Taxonomy" id="1797735"/>
    <lineage>
        <taxon>Bacteria</taxon>
        <taxon>Candidatus Curtissiibacteriota</taxon>
    </lineage>
</organism>
<keyword evidence="2" id="KW-0472">Membrane</keyword>
<feature type="compositionally biased region" description="Low complexity" evidence="1">
    <location>
        <begin position="65"/>
        <end position="80"/>
    </location>
</feature>
<reference evidence="3 4" key="1">
    <citation type="journal article" date="2016" name="Nat. Commun.">
        <title>Thousands of microbial genomes shed light on interconnected biogeochemical processes in an aquifer system.</title>
        <authorList>
            <person name="Anantharaman K."/>
            <person name="Brown C.T."/>
            <person name="Hug L.A."/>
            <person name="Sharon I."/>
            <person name="Castelle C.J."/>
            <person name="Probst A.J."/>
            <person name="Thomas B.C."/>
            <person name="Singh A."/>
            <person name="Wilkins M.J."/>
            <person name="Karaoz U."/>
            <person name="Brodie E.L."/>
            <person name="Williams K.H."/>
            <person name="Hubbard S.S."/>
            <person name="Banfield J.F."/>
        </authorList>
    </citation>
    <scope>NUCLEOTIDE SEQUENCE [LARGE SCALE GENOMIC DNA]</scope>
</reference>
<evidence type="ECO:0000256" key="2">
    <source>
        <dbReference type="SAM" id="Phobius"/>
    </source>
</evidence>
<feature type="region of interest" description="Disordered" evidence="1">
    <location>
        <begin position="59"/>
        <end position="84"/>
    </location>
</feature>
<keyword evidence="2" id="KW-0812">Transmembrane</keyword>
<proteinExistence type="predicted"/>
<sequence length="184" mass="20444">MNLSRVPIIVWFLVPTAILIGLGVWFLTSSSFIQPQDKTKPAEVSNSVEGVQEFDIVGENHIPQGTPGSGYNSNPPSSGPHWPSPAVKGVFDKPMPDETALHNLEHGHIWIAYDPSISEEVKTKLAETAQNDDWKIIMSPREGNDAKIALVAWGRVLNMDEPDFARVEDFIKTYRNRGPEKTPE</sequence>
<dbReference type="Proteomes" id="UP000177300">
    <property type="component" value="Unassembled WGS sequence"/>
</dbReference>
<gene>
    <name evidence="3" type="ORF">A3G14_00565</name>
</gene>